<proteinExistence type="predicted"/>
<dbReference type="EMBL" id="CM042027">
    <property type="protein sequence ID" value="KAI3800985.1"/>
    <property type="molecule type" value="Genomic_DNA"/>
</dbReference>
<reference evidence="1 2" key="2">
    <citation type="journal article" date="2022" name="Mol. Ecol. Resour.">
        <title>The genomes of chicory, endive, great burdock and yacon provide insights into Asteraceae paleo-polyploidization history and plant inulin production.</title>
        <authorList>
            <person name="Fan W."/>
            <person name="Wang S."/>
            <person name="Wang H."/>
            <person name="Wang A."/>
            <person name="Jiang F."/>
            <person name="Liu H."/>
            <person name="Zhao H."/>
            <person name="Xu D."/>
            <person name="Zhang Y."/>
        </authorList>
    </citation>
    <scope>NUCLEOTIDE SEQUENCE [LARGE SCALE GENOMIC DNA]</scope>
    <source>
        <strain evidence="2">cv. Yunnan</strain>
        <tissue evidence="1">Leaves</tissue>
    </source>
</reference>
<comment type="caution">
    <text evidence="1">The sequence shown here is derived from an EMBL/GenBank/DDBJ whole genome shotgun (WGS) entry which is preliminary data.</text>
</comment>
<organism evidence="1 2">
    <name type="scientific">Smallanthus sonchifolius</name>
    <dbReference type="NCBI Taxonomy" id="185202"/>
    <lineage>
        <taxon>Eukaryota</taxon>
        <taxon>Viridiplantae</taxon>
        <taxon>Streptophyta</taxon>
        <taxon>Embryophyta</taxon>
        <taxon>Tracheophyta</taxon>
        <taxon>Spermatophyta</taxon>
        <taxon>Magnoliopsida</taxon>
        <taxon>eudicotyledons</taxon>
        <taxon>Gunneridae</taxon>
        <taxon>Pentapetalae</taxon>
        <taxon>asterids</taxon>
        <taxon>campanulids</taxon>
        <taxon>Asterales</taxon>
        <taxon>Asteraceae</taxon>
        <taxon>Asteroideae</taxon>
        <taxon>Heliantheae alliance</taxon>
        <taxon>Millerieae</taxon>
        <taxon>Smallanthus</taxon>
    </lineage>
</organism>
<sequence>MAQLFPTTWDRGKSPFRPANGEVSKKDLANKKKQENESALANQELEIKKVVEEYNRLKQEAFENSKVLQELLKDHDILTQTLKAMTDKNASEVKMSYHEDGSCFTIAGSCELLDTSIEIAANNKHARIVYAPKAVLTKELKELQLCVSGVLNGERRSLRVFDDLQKFLIDRSHAVDIMLHGYVSDKHHDMNLLKELIDQPVLQLSGQSSSSKTS</sequence>
<keyword evidence="2" id="KW-1185">Reference proteome</keyword>
<dbReference type="Proteomes" id="UP001056120">
    <property type="component" value="Linkage Group LG10"/>
</dbReference>
<accession>A0ACB9HZ01</accession>
<gene>
    <name evidence="1" type="ORF">L1987_29085</name>
</gene>
<name>A0ACB9HZ01_9ASTR</name>
<evidence type="ECO:0000313" key="1">
    <source>
        <dbReference type="EMBL" id="KAI3800985.1"/>
    </source>
</evidence>
<reference evidence="2" key="1">
    <citation type="journal article" date="2022" name="Mol. Ecol. Resour.">
        <title>The genomes of chicory, endive, great burdock and yacon provide insights into Asteraceae palaeo-polyploidization history and plant inulin production.</title>
        <authorList>
            <person name="Fan W."/>
            <person name="Wang S."/>
            <person name="Wang H."/>
            <person name="Wang A."/>
            <person name="Jiang F."/>
            <person name="Liu H."/>
            <person name="Zhao H."/>
            <person name="Xu D."/>
            <person name="Zhang Y."/>
        </authorList>
    </citation>
    <scope>NUCLEOTIDE SEQUENCE [LARGE SCALE GENOMIC DNA]</scope>
    <source>
        <strain evidence="2">cv. Yunnan</strain>
    </source>
</reference>
<evidence type="ECO:0000313" key="2">
    <source>
        <dbReference type="Proteomes" id="UP001056120"/>
    </source>
</evidence>
<protein>
    <submittedName>
        <fullName evidence="1">Uncharacterized protein</fullName>
    </submittedName>
</protein>